<evidence type="ECO:0000313" key="1">
    <source>
        <dbReference type="EMBL" id="MBE1600513.1"/>
    </source>
</evidence>
<reference evidence="1 2" key="1">
    <citation type="submission" date="2020-10" db="EMBL/GenBank/DDBJ databases">
        <title>Sequencing the genomes of 1000 actinobacteria strains.</title>
        <authorList>
            <person name="Klenk H.-P."/>
        </authorList>
    </citation>
    <scope>NUCLEOTIDE SEQUENCE [LARGE SCALE GENOMIC DNA]</scope>
    <source>
        <strain evidence="1 2">DSM 41803</strain>
    </source>
</reference>
<dbReference type="GeneID" id="86833885"/>
<dbReference type="Proteomes" id="UP000629287">
    <property type="component" value="Unassembled WGS sequence"/>
</dbReference>
<dbReference type="AlphaFoldDB" id="A0A8I0PF81"/>
<organism evidence="1 2">
    <name type="scientific">Streptomyces stelliscabiei</name>
    <dbReference type="NCBI Taxonomy" id="146820"/>
    <lineage>
        <taxon>Bacteria</taxon>
        <taxon>Bacillati</taxon>
        <taxon>Actinomycetota</taxon>
        <taxon>Actinomycetes</taxon>
        <taxon>Kitasatosporales</taxon>
        <taxon>Streptomycetaceae</taxon>
        <taxon>Streptomyces</taxon>
    </lineage>
</organism>
<comment type="caution">
    <text evidence="1">The sequence shown here is derived from an EMBL/GenBank/DDBJ whole genome shotgun (WGS) entry which is preliminary data.</text>
</comment>
<keyword evidence="2" id="KW-1185">Reference proteome</keyword>
<sequence>MPRPFADHPMPVRPAAVRSMPALFGRLTERSATDVSPPERIV</sequence>
<proteinExistence type="predicted"/>
<accession>A0A8I0PF81</accession>
<gene>
    <name evidence="1" type="ORF">H4687_006642</name>
</gene>
<evidence type="ECO:0000313" key="2">
    <source>
        <dbReference type="Proteomes" id="UP000629287"/>
    </source>
</evidence>
<dbReference type="EMBL" id="JADBGF010000001">
    <property type="protein sequence ID" value="MBE1600513.1"/>
    <property type="molecule type" value="Genomic_DNA"/>
</dbReference>
<name>A0A8I0PF81_9ACTN</name>
<protein>
    <submittedName>
        <fullName evidence="1">Uncharacterized protein</fullName>
    </submittedName>
</protein>
<dbReference type="RefSeq" id="WP_257034341.1">
    <property type="nucleotide sequence ID" value="NZ_JADBGF010000001.1"/>
</dbReference>